<accession>A0AAD5JYQ5</accession>
<keyword evidence="5 9" id="KW-0418">Kinase</keyword>
<name>A0AAD5JYQ5_9FUNG</name>
<sequence length="545" mass="61978">MSTTGANSSSSWTPPVLSSPETSPQPKRAHAVDDLLRIHASVGFFQDTELESKPSIYLFIFCNPLSGDQKGSDLVHLPIQHFRLRRFRQVQVEIHNILDPKDRQAGVNRIKLIQSMVKLGQLPPIVPQGNLSPAVRERHIQVWSAGGDGTVMSVVEMLRDVDLDQIFFSCIPFGTGNDFSQVLGWGRTIPHKDVLGRGLYHLEQLVTERLEHSDAARLDLWEVEMSAHPSGYVKVAGPDRQDGHDVSEVRPPNYKNQHQTITRKMSNYMSIGVQGYVGSGFEKHRAGNRLANILVYTIESAKWVFWRKFPPVTSFIDKILQQGEPVLQFPNPPWRQRDELDENQPHGNNTNGENGDVSATLPHMTKHPIDFVIQNIPHIWGREVDLWGEAKSGLESVHNRSGPTDPATWNPQRANDGRMEIMVIHNLFSYFKKLANIRQHVSRIGQFATPFEILFRPPVSYNSSDNTSIKNKLRQQHQRRRMNQYERDNVICIMCDGEFYIIKDPKSLKFNRFAQIWTLGRSDEKSTGRLVLDEHASSSASNTLH</sequence>
<evidence type="ECO:0000256" key="1">
    <source>
        <dbReference type="ARBA" id="ARBA00009280"/>
    </source>
</evidence>
<evidence type="ECO:0000313" key="9">
    <source>
        <dbReference type="EMBL" id="KAI9248229.1"/>
    </source>
</evidence>
<dbReference type="InterPro" id="IPR037607">
    <property type="entry name" value="DGK"/>
</dbReference>
<dbReference type="SUPFAM" id="SSF111331">
    <property type="entry name" value="NAD kinase/diacylglycerol kinase-like"/>
    <property type="match status" value="1"/>
</dbReference>
<evidence type="ECO:0000256" key="3">
    <source>
        <dbReference type="ARBA" id="ARBA00022679"/>
    </source>
</evidence>
<dbReference type="InterPro" id="IPR017438">
    <property type="entry name" value="ATP-NAD_kinase_N"/>
</dbReference>
<dbReference type="Pfam" id="PF00781">
    <property type="entry name" value="DAGK_cat"/>
    <property type="match status" value="1"/>
</dbReference>
<organism evidence="9 10">
    <name type="scientific">Phascolomyces articulosus</name>
    <dbReference type="NCBI Taxonomy" id="60185"/>
    <lineage>
        <taxon>Eukaryota</taxon>
        <taxon>Fungi</taxon>
        <taxon>Fungi incertae sedis</taxon>
        <taxon>Mucoromycota</taxon>
        <taxon>Mucoromycotina</taxon>
        <taxon>Mucoromycetes</taxon>
        <taxon>Mucorales</taxon>
        <taxon>Lichtheimiaceae</taxon>
        <taxon>Phascolomyces</taxon>
    </lineage>
</organism>
<dbReference type="Gene3D" id="3.40.50.10330">
    <property type="entry name" value="Probable inorganic polyphosphate/atp-NAD kinase, domain 1"/>
    <property type="match status" value="1"/>
</dbReference>
<proteinExistence type="inferred from homology"/>
<dbReference type="InterPro" id="IPR016064">
    <property type="entry name" value="NAD/diacylglycerol_kinase_sf"/>
</dbReference>
<dbReference type="PROSITE" id="PS50146">
    <property type="entry name" value="DAGK"/>
    <property type="match status" value="1"/>
</dbReference>
<comment type="similarity">
    <text evidence="1">Belongs to the eukaryotic diacylglycerol kinase family.</text>
</comment>
<evidence type="ECO:0000313" key="10">
    <source>
        <dbReference type="Proteomes" id="UP001209540"/>
    </source>
</evidence>
<dbReference type="InterPro" id="IPR001206">
    <property type="entry name" value="Diacylglycerol_kinase_cat_dom"/>
</dbReference>
<protein>
    <recommendedName>
        <fullName evidence="2">diacylglycerol kinase (ATP)</fullName>
        <ecNumber evidence="2">2.7.1.107</ecNumber>
    </recommendedName>
</protein>
<evidence type="ECO:0000256" key="7">
    <source>
        <dbReference type="SAM" id="MobiDB-lite"/>
    </source>
</evidence>
<evidence type="ECO:0000256" key="4">
    <source>
        <dbReference type="ARBA" id="ARBA00022741"/>
    </source>
</evidence>
<dbReference type="EMBL" id="JAIXMP010000039">
    <property type="protein sequence ID" value="KAI9248229.1"/>
    <property type="molecule type" value="Genomic_DNA"/>
</dbReference>
<gene>
    <name evidence="9" type="ORF">BDA99DRAFT_446294</name>
</gene>
<dbReference type="AlphaFoldDB" id="A0AAD5JYQ5"/>
<feature type="domain" description="DAGKc" evidence="8">
    <location>
        <begin position="53"/>
        <end position="228"/>
    </location>
</feature>
<keyword evidence="10" id="KW-1185">Reference proteome</keyword>
<dbReference type="Pfam" id="PF00609">
    <property type="entry name" value="DAGK_acc"/>
    <property type="match status" value="1"/>
</dbReference>
<keyword evidence="3" id="KW-0808">Transferase</keyword>
<dbReference type="PANTHER" id="PTHR11255:SF121">
    <property type="entry name" value="DIACYLGLYCEROL KINASE (ATP)"/>
    <property type="match status" value="1"/>
</dbReference>
<dbReference type="Proteomes" id="UP001209540">
    <property type="component" value="Unassembled WGS sequence"/>
</dbReference>
<dbReference type="GO" id="GO:0016020">
    <property type="term" value="C:membrane"/>
    <property type="evidence" value="ECO:0007669"/>
    <property type="project" value="TreeGrafter"/>
</dbReference>
<evidence type="ECO:0000256" key="2">
    <source>
        <dbReference type="ARBA" id="ARBA00012133"/>
    </source>
</evidence>
<keyword evidence="4" id="KW-0547">Nucleotide-binding</keyword>
<evidence type="ECO:0000256" key="6">
    <source>
        <dbReference type="ARBA" id="ARBA00022840"/>
    </source>
</evidence>
<reference evidence="9" key="1">
    <citation type="journal article" date="2022" name="IScience">
        <title>Evolution of zygomycete secretomes and the origins of terrestrial fungal ecologies.</title>
        <authorList>
            <person name="Chang Y."/>
            <person name="Wang Y."/>
            <person name="Mondo S."/>
            <person name="Ahrendt S."/>
            <person name="Andreopoulos W."/>
            <person name="Barry K."/>
            <person name="Beard J."/>
            <person name="Benny G.L."/>
            <person name="Blankenship S."/>
            <person name="Bonito G."/>
            <person name="Cuomo C."/>
            <person name="Desiro A."/>
            <person name="Gervers K.A."/>
            <person name="Hundley H."/>
            <person name="Kuo A."/>
            <person name="LaButti K."/>
            <person name="Lang B.F."/>
            <person name="Lipzen A."/>
            <person name="O'Donnell K."/>
            <person name="Pangilinan J."/>
            <person name="Reynolds N."/>
            <person name="Sandor L."/>
            <person name="Smith M.E."/>
            <person name="Tsang A."/>
            <person name="Grigoriev I.V."/>
            <person name="Stajich J.E."/>
            <person name="Spatafora J.W."/>
        </authorList>
    </citation>
    <scope>NUCLEOTIDE SEQUENCE</scope>
    <source>
        <strain evidence="9">RSA 2281</strain>
    </source>
</reference>
<dbReference type="GO" id="GO:0004143">
    <property type="term" value="F:ATP-dependent diacylglycerol kinase activity"/>
    <property type="evidence" value="ECO:0007669"/>
    <property type="project" value="UniProtKB-EC"/>
</dbReference>
<dbReference type="EC" id="2.7.1.107" evidence="2"/>
<comment type="caution">
    <text evidence="9">The sequence shown here is derived from an EMBL/GenBank/DDBJ whole genome shotgun (WGS) entry which is preliminary data.</text>
</comment>
<dbReference type="GO" id="GO:0007200">
    <property type="term" value="P:phospholipase C-activating G protein-coupled receptor signaling pathway"/>
    <property type="evidence" value="ECO:0007669"/>
    <property type="project" value="InterPro"/>
</dbReference>
<dbReference type="GO" id="GO:0005524">
    <property type="term" value="F:ATP binding"/>
    <property type="evidence" value="ECO:0007669"/>
    <property type="project" value="UniProtKB-KW"/>
</dbReference>
<evidence type="ECO:0000256" key="5">
    <source>
        <dbReference type="ARBA" id="ARBA00022777"/>
    </source>
</evidence>
<dbReference type="InterPro" id="IPR000756">
    <property type="entry name" value="Diacylglycerol_kin_accessory"/>
</dbReference>
<evidence type="ECO:0000259" key="8">
    <source>
        <dbReference type="PROSITE" id="PS50146"/>
    </source>
</evidence>
<feature type="region of interest" description="Disordered" evidence="7">
    <location>
        <begin position="1"/>
        <end position="29"/>
    </location>
</feature>
<dbReference type="PANTHER" id="PTHR11255">
    <property type="entry name" value="DIACYLGLYCEROL KINASE"/>
    <property type="match status" value="1"/>
</dbReference>
<feature type="region of interest" description="Disordered" evidence="7">
    <location>
        <begin position="327"/>
        <end position="358"/>
    </location>
</feature>
<feature type="compositionally biased region" description="Low complexity" evidence="7">
    <location>
        <begin position="8"/>
        <end position="20"/>
    </location>
</feature>
<reference evidence="9" key="2">
    <citation type="submission" date="2023-02" db="EMBL/GenBank/DDBJ databases">
        <authorList>
            <consortium name="DOE Joint Genome Institute"/>
            <person name="Mondo S.J."/>
            <person name="Chang Y."/>
            <person name="Wang Y."/>
            <person name="Ahrendt S."/>
            <person name="Andreopoulos W."/>
            <person name="Barry K."/>
            <person name="Beard J."/>
            <person name="Benny G.L."/>
            <person name="Blankenship S."/>
            <person name="Bonito G."/>
            <person name="Cuomo C."/>
            <person name="Desiro A."/>
            <person name="Gervers K.A."/>
            <person name="Hundley H."/>
            <person name="Kuo A."/>
            <person name="LaButti K."/>
            <person name="Lang B.F."/>
            <person name="Lipzen A."/>
            <person name="O'Donnell K."/>
            <person name="Pangilinan J."/>
            <person name="Reynolds N."/>
            <person name="Sandor L."/>
            <person name="Smith M.W."/>
            <person name="Tsang A."/>
            <person name="Grigoriev I.V."/>
            <person name="Stajich J.E."/>
            <person name="Spatafora J.W."/>
        </authorList>
    </citation>
    <scope>NUCLEOTIDE SEQUENCE</scope>
    <source>
        <strain evidence="9">RSA 2281</strain>
    </source>
</reference>
<keyword evidence="6" id="KW-0067">ATP-binding</keyword>